<accession>A0A166DNH4</accession>
<evidence type="ECO:0000313" key="3">
    <source>
        <dbReference type="Proteomes" id="UP000076532"/>
    </source>
</evidence>
<evidence type="ECO:0000256" key="1">
    <source>
        <dbReference type="SAM" id="Phobius"/>
    </source>
</evidence>
<organism evidence="2 3">
    <name type="scientific">Athelia psychrophila</name>
    <dbReference type="NCBI Taxonomy" id="1759441"/>
    <lineage>
        <taxon>Eukaryota</taxon>
        <taxon>Fungi</taxon>
        <taxon>Dikarya</taxon>
        <taxon>Basidiomycota</taxon>
        <taxon>Agaricomycotina</taxon>
        <taxon>Agaricomycetes</taxon>
        <taxon>Agaricomycetidae</taxon>
        <taxon>Atheliales</taxon>
        <taxon>Atheliaceae</taxon>
        <taxon>Athelia</taxon>
    </lineage>
</organism>
<keyword evidence="1" id="KW-0812">Transmembrane</keyword>
<name>A0A166DNH4_9AGAM</name>
<dbReference type="OrthoDB" id="3193253at2759"/>
<keyword evidence="1" id="KW-0472">Membrane</keyword>
<dbReference type="Proteomes" id="UP000076532">
    <property type="component" value="Unassembled WGS sequence"/>
</dbReference>
<feature type="transmembrane region" description="Helical" evidence="1">
    <location>
        <begin position="221"/>
        <end position="240"/>
    </location>
</feature>
<keyword evidence="1" id="KW-1133">Transmembrane helix</keyword>
<evidence type="ECO:0000313" key="2">
    <source>
        <dbReference type="EMBL" id="KZP14906.1"/>
    </source>
</evidence>
<keyword evidence="3" id="KW-1185">Reference proteome</keyword>
<feature type="transmembrane region" description="Helical" evidence="1">
    <location>
        <begin position="56"/>
        <end position="74"/>
    </location>
</feature>
<feature type="transmembrane region" description="Helical" evidence="1">
    <location>
        <begin position="160"/>
        <end position="179"/>
    </location>
</feature>
<protein>
    <submittedName>
        <fullName evidence="2">Uncharacterized protein</fullName>
    </submittedName>
</protein>
<feature type="transmembrane region" description="Helical" evidence="1">
    <location>
        <begin position="120"/>
        <end position="148"/>
    </location>
</feature>
<reference evidence="2 3" key="1">
    <citation type="journal article" date="2016" name="Mol. Biol. Evol.">
        <title>Comparative Genomics of Early-Diverging Mushroom-Forming Fungi Provides Insights into the Origins of Lignocellulose Decay Capabilities.</title>
        <authorList>
            <person name="Nagy L.G."/>
            <person name="Riley R."/>
            <person name="Tritt A."/>
            <person name="Adam C."/>
            <person name="Daum C."/>
            <person name="Floudas D."/>
            <person name="Sun H."/>
            <person name="Yadav J.S."/>
            <person name="Pangilinan J."/>
            <person name="Larsson K.H."/>
            <person name="Matsuura K."/>
            <person name="Barry K."/>
            <person name="Labutti K."/>
            <person name="Kuo R."/>
            <person name="Ohm R.A."/>
            <person name="Bhattacharya S.S."/>
            <person name="Shirouzu T."/>
            <person name="Yoshinaga Y."/>
            <person name="Martin F.M."/>
            <person name="Grigoriev I.V."/>
            <person name="Hibbett D.S."/>
        </authorList>
    </citation>
    <scope>NUCLEOTIDE SEQUENCE [LARGE SCALE GENOMIC DNA]</scope>
    <source>
        <strain evidence="2 3">CBS 109695</strain>
    </source>
</reference>
<feature type="transmembrane region" description="Helical" evidence="1">
    <location>
        <begin position="86"/>
        <end position="108"/>
    </location>
</feature>
<dbReference type="AlphaFoldDB" id="A0A166DNH4"/>
<dbReference type="EMBL" id="KV417611">
    <property type="protein sequence ID" value="KZP14906.1"/>
    <property type="molecule type" value="Genomic_DNA"/>
</dbReference>
<sequence>MTAHGPINYLPIADAFSWQFGSYIATAQVTAYTYEWLLSILDECAMVSNSGITWPISIYFLSRISQIMYLGLVLSFNSAPSESCEVATTMIGVCAGVTGAATNWLFLLRVRAVYLQSIQITILFGTLWLVTQALMTLASTAIHAVHIVHTPYCLDISVNYLPLPGAAIFAYDTLVFLAISYRLAEDASTTASGWRSRILSVTKGQGLYTLSKSLMRSGQQYYFATVILSIANLALMVSPAPPFARYALIVAYIAFTNIMACRVFRGVALGMIERPPTQNGLSSTRFAAAFQLSPLITLADGRRAAEGHSFGAL</sequence>
<feature type="transmembrane region" description="Helical" evidence="1">
    <location>
        <begin position="246"/>
        <end position="264"/>
    </location>
</feature>
<gene>
    <name evidence="2" type="ORF">FIBSPDRAFT_935551</name>
</gene>
<proteinExistence type="predicted"/>